<evidence type="ECO:0000256" key="1">
    <source>
        <dbReference type="SAM" id="Phobius"/>
    </source>
</evidence>
<evidence type="ECO:0000313" key="3">
    <source>
        <dbReference type="Proteomes" id="UP000236743"/>
    </source>
</evidence>
<protein>
    <submittedName>
        <fullName evidence="2">Uncharacterized protein</fullName>
    </submittedName>
</protein>
<name>A0A1H6BW16_9HYPH</name>
<keyword evidence="1" id="KW-1133">Transmembrane helix</keyword>
<gene>
    <name evidence="2" type="ORF">SAMN04488115_108133</name>
</gene>
<keyword evidence="3" id="KW-1185">Reference proteome</keyword>
<keyword evidence="1" id="KW-0472">Membrane</keyword>
<dbReference type="Proteomes" id="UP000236743">
    <property type="component" value="Unassembled WGS sequence"/>
</dbReference>
<sequence length="108" mass="12037">MDPMKLNEDGKFFDRLIPSLLSAGIAVLGMAVLFWADTRAADRETATAISRLEKKQDAIEAEQREQRQAASADRQKTAELAGDVRNVLRSTVRIETLLDRLTMPPAPR</sequence>
<dbReference type="EMBL" id="FNUY01000008">
    <property type="protein sequence ID" value="SEG64863.1"/>
    <property type="molecule type" value="Genomic_DNA"/>
</dbReference>
<evidence type="ECO:0000313" key="2">
    <source>
        <dbReference type="EMBL" id="SEG64863.1"/>
    </source>
</evidence>
<organism evidence="2 3">
    <name type="scientific">Bosea lathyri</name>
    <dbReference type="NCBI Taxonomy" id="1036778"/>
    <lineage>
        <taxon>Bacteria</taxon>
        <taxon>Pseudomonadati</taxon>
        <taxon>Pseudomonadota</taxon>
        <taxon>Alphaproteobacteria</taxon>
        <taxon>Hyphomicrobiales</taxon>
        <taxon>Boseaceae</taxon>
        <taxon>Bosea</taxon>
    </lineage>
</organism>
<dbReference type="AlphaFoldDB" id="A0A1H6BW16"/>
<reference evidence="2 3" key="1">
    <citation type="submission" date="2016-10" db="EMBL/GenBank/DDBJ databases">
        <authorList>
            <person name="de Groot N.N."/>
        </authorList>
    </citation>
    <scope>NUCLEOTIDE SEQUENCE [LARGE SCALE GENOMIC DNA]</scope>
    <source>
        <strain evidence="2 3">DSM 26656</strain>
    </source>
</reference>
<keyword evidence="1" id="KW-0812">Transmembrane</keyword>
<proteinExistence type="predicted"/>
<accession>A0A1H6BW16</accession>
<feature type="transmembrane region" description="Helical" evidence="1">
    <location>
        <begin position="16"/>
        <end position="36"/>
    </location>
</feature>